<name>A0A4Y2LPJ3_ARAVE</name>
<proteinExistence type="predicted"/>
<dbReference type="AlphaFoldDB" id="A0A4Y2LPJ3"/>
<gene>
    <name evidence="1" type="ORF">AVEN_256222_1</name>
</gene>
<dbReference type="EMBL" id="BGPR01006179">
    <property type="protein sequence ID" value="GBN16745.1"/>
    <property type="molecule type" value="Genomic_DNA"/>
</dbReference>
<sequence>MYHSEDNTSAGKTDNTVVKIRAGDVISESVVFTVNNDLHCYILCQELLVRLPTRDGREQQKAEGLRVPSNEDASLFCSFHRHND</sequence>
<protein>
    <submittedName>
        <fullName evidence="1">Uncharacterized protein</fullName>
    </submittedName>
</protein>
<comment type="caution">
    <text evidence="1">The sequence shown here is derived from an EMBL/GenBank/DDBJ whole genome shotgun (WGS) entry which is preliminary data.</text>
</comment>
<organism evidence="1 2">
    <name type="scientific">Araneus ventricosus</name>
    <name type="common">Orbweaver spider</name>
    <name type="synonym">Epeira ventricosa</name>
    <dbReference type="NCBI Taxonomy" id="182803"/>
    <lineage>
        <taxon>Eukaryota</taxon>
        <taxon>Metazoa</taxon>
        <taxon>Ecdysozoa</taxon>
        <taxon>Arthropoda</taxon>
        <taxon>Chelicerata</taxon>
        <taxon>Arachnida</taxon>
        <taxon>Araneae</taxon>
        <taxon>Araneomorphae</taxon>
        <taxon>Entelegynae</taxon>
        <taxon>Araneoidea</taxon>
        <taxon>Araneidae</taxon>
        <taxon>Araneus</taxon>
    </lineage>
</organism>
<reference evidence="1 2" key="1">
    <citation type="journal article" date="2019" name="Sci. Rep.">
        <title>Orb-weaving spider Araneus ventricosus genome elucidates the spidroin gene catalogue.</title>
        <authorList>
            <person name="Kono N."/>
            <person name="Nakamura H."/>
            <person name="Ohtoshi R."/>
            <person name="Moran D.A.P."/>
            <person name="Shinohara A."/>
            <person name="Yoshida Y."/>
            <person name="Fujiwara M."/>
            <person name="Mori M."/>
            <person name="Tomita M."/>
            <person name="Arakawa K."/>
        </authorList>
    </citation>
    <scope>NUCLEOTIDE SEQUENCE [LARGE SCALE GENOMIC DNA]</scope>
</reference>
<evidence type="ECO:0000313" key="2">
    <source>
        <dbReference type="Proteomes" id="UP000499080"/>
    </source>
</evidence>
<accession>A0A4Y2LPJ3</accession>
<keyword evidence="2" id="KW-1185">Reference proteome</keyword>
<evidence type="ECO:0000313" key="1">
    <source>
        <dbReference type="EMBL" id="GBN16745.1"/>
    </source>
</evidence>
<dbReference type="Proteomes" id="UP000499080">
    <property type="component" value="Unassembled WGS sequence"/>
</dbReference>